<dbReference type="InterPro" id="IPR013517">
    <property type="entry name" value="FG-GAP"/>
</dbReference>
<dbReference type="Gene3D" id="2.130.10.130">
    <property type="entry name" value="Integrin alpha, N-terminal"/>
    <property type="match status" value="3"/>
</dbReference>
<gene>
    <name evidence="4" type="ORF">K8352_12115</name>
</gene>
<feature type="signal peptide" evidence="2">
    <location>
        <begin position="1"/>
        <end position="26"/>
    </location>
</feature>
<keyword evidence="5" id="KW-1185">Reference proteome</keyword>
<dbReference type="Proteomes" id="UP001200642">
    <property type="component" value="Unassembled WGS sequence"/>
</dbReference>
<dbReference type="RefSeq" id="WP_317902640.1">
    <property type="nucleotide sequence ID" value="NZ_JAIRBC010000016.1"/>
</dbReference>
<organism evidence="4 5">
    <name type="scientific">Cerina litoralis</name>
    <dbReference type="NCBI Taxonomy" id="2874477"/>
    <lineage>
        <taxon>Bacteria</taxon>
        <taxon>Pseudomonadati</taxon>
        <taxon>Bacteroidota</taxon>
        <taxon>Flavobacteriia</taxon>
        <taxon>Flavobacteriales</taxon>
        <taxon>Flavobacteriaceae</taxon>
        <taxon>Cerina</taxon>
    </lineage>
</organism>
<dbReference type="Pfam" id="PF07593">
    <property type="entry name" value="UnbV_ASPIC"/>
    <property type="match status" value="1"/>
</dbReference>
<dbReference type="PANTHER" id="PTHR16026:SF0">
    <property type="entry name" value="CARTILAGE ACIDIC PROTEIN 1"/>
    <property type="match status" value="1"/>
</dbReference>
<evidence type="ECO:0000256" key="2">
    <source>
        <dbReference type="SAM" id="SignalP"/>
    </source>
</evidence>
<dbReference type="SUPFAM" id="SSF69318">
    <property type="entry name" value="Integrin alpha N-terminal domain"/>
    <property type="match status" value="3"/>
</dbReference>
<evidence type="ECO:0000313" key="5">
    <source>
        <dbReference type="Proteomes" id="UP001200642"/>
    </source>
</evidence>
<feature type="domain" description="ASPIC/UnbV" evidence="3">
    <location>
        <begin position="549"/>
        <end position="613"/>
    </location>
</feature>
<dbReference type="AlphaFoldDB" id="A0AAE3EV24"/>
<dbReference type="EMBL" id="JAIRBC010000016">
    <property type="protein sequence ID" value="MCG2461498.1"/>
    <property type="molecule type" value="Genomic_DNA"/>
</dbReference>
<proteinExistence type="predicted"/>
<evidence type="ECO:0000256" key="1">
    <source>
        <dbReference type="ARBA" id="ARBA00022729"/>
    </source>
</evidence>
<reference evidence="4" key="1">
    <citation type="submission" date="2023-02" db="EMBL/GenBank/DDBJ databases">
        <title>Genome of Flavobacteriaceae gen. nov. sp. strain F89.</title>
        <authorList>
            <person name="Wang Y."/>
        </authorList>
    </citation>
    <scope>NUCLEOTIDE SEQUENCE</scope>
    <source>
        <strain evidence="4">F89</strain>
    </source>
</reference>
<dbReference type="PANTHER" id="PTHR16026">
    <property type="entry name" value="CARTILAGE ACIDIC PROTEIN 1"/>
    <property type="match status" value="1"/>
</dbReference>
<dbReference type="InterPro" id="IPR028994">
    <property type="entry name" value="Integrin_alpha_N"/>
</dbReference>
<dbReference type="InterPro" id="IPR027039">
    <property type="entry name" value="Crtac1"/>
</dbReference>
<evidence type="ECO:0000259" key="3">
    <source>
        <dbReference type="Pfam" id="PF07593"/>
    </source>
</evidence>
<name>A0AAE3EV24_9FLAO</name>
<evidence type="ECO:0000313" key="4">
    <source>
        <dbReference type="EMBL" id="MCG2461498.1"/>
    </source>
</evidence>
<dbReference type="InterPro" id="IPR011519">
    <property type="entry name" value="UnbV_ASPIC"/>
</dbReference>
<protein>
    <submittedName>
        <fullName evidence="4">CRTAC1 family protein</fullName>
    </submittedName>
</protein>
<keyword evidence="1 2" id="KW-0732">Signal</keyword>
<accession>A0AAE3EV24</accession>
<dbReference type="Pfam" id="PF13517">
    <property type="entry name" value="FG-GAP_3"/>
    <property type="match status" value="4"/>
</dbReference>
<comment type="caution">
    <text evidence="4">The sequence shown here is derived from an EMBL/GenBank/DDBJ whole genome shotgun (WGS) entry which is preliminary data.</text>
</comment>
<sequence length="1125" mass="124811">MKNRGKLIKIALVLAFFSFGDQIGQAQPSNNKTNTEKLFTLLPSTQTGIDFKNTVTDTEEANSLIYELFYNGAGVAIDDINNDGLPDIYFAGNQVGDKLYLNMGNLKFKDITQAAGIMDRGGWSKGVNIVDINGDGFKDIYVCKNLFDDNPELRINELYINNGDLTFTESARKYGLNDPFRAIHANFLDFDKDGDFDLYLINQPPNPSLLSPLKGRNWLSPDLTYRFLENTTEGFKDVTAAVGLENVGYGLSSVVGDFNNDQWPDLYVTNDYEGPDFFYINNGDGTFTNKANEYLKHISFFSMGSDVGDINNDGLLDLAVVDMVAEDNYRLKANMGGMNPQEFWNIVSLGGHYQYMFNTLQLNNGADADGNLVFSEIGQLAGMSNTDWSWSALFADFDNNGFQDLYVSNGIKKDIRNTDALKNIDAYLAGIVEKYQIKDAAANLDKIREYISLDSVLAFFPSEKIPNYVFKNKGGLNFVKAAEQWGIDQPSFSSGAAYGDLDNDGDLDLVVNNVDDVAFIYENNSDKLTKNNFLNIKFTEDNKHKSFFGTRASIYYEGGIQIGELTSARGFYSSSESLIHFGLGATKQIDSLVISWYDGGNAVLHKIKPNRTLVLDRAKLKTTEVGKPKATVQLFKDVTQEVGIDYLQKENSFDDFEREVLLPHKMSAYGPGLAVGDVNGDDLEDFFVGGAVGQSGSLFLQALDGTFARSGSEAYSGYPYHEDMGAEFIDADLDGDLDLYVVSGGNEYDKGIDLYQDRFYTNDGHGNFSLLKSALPRLTASGSRVFKADYDKDDDMDVFVCGRQVPGHYPEPTESYLLKNSWKETGLLRFEKVIVTDLVDLGMVTDASWTDYDQDGDLDLIVVGEWMPVTLLENKEGSFKKVPLPNSLQNTTGWWYSIQAADFDHDGDDDYVIGNLGLNYKYKANPEEPFTVNYGDFDQNGKNDIVLGYYNYGEHYPLRGRSCSSQQIPGLKKTFPNYDTFASASLTEVYGADQLNGSLEYKAHMFQSIALENLGNGKFKIHELPVEAQVSSINDFVVMDVDKDGVLDLILAGNMYGSEVETPRNDAGIGLFLKGNGNCSFKAIPMTESGLSLPYDVKELKSIKLGPDRAMVVGINNGPLKIIKF</sequence>
<feature type="chain" id="PRO_5042289291" evidence="2">
    <location>
        <begin position="27"/>
        <end position="1125"/>
    </location>
</feature>